<accession>A0AAE4YRZ4</accession>
<evidence type="ECO:0000313" key="1">
    <source>
        <dbReference type="EMBL" id="NEI50139.1"/>
    </source>
</evidence>
<comment type="caution">
    <text evidence="1">The sequence shown here is derived from an EMBL/GenBank/DDBJ whole genome shotgun (WGS) entry which is preliminary data.</text>
</comment>
<dbReference type="Pfam" id="PF05621">
    <property type="entry name" value="TniB"/>
    <property type="match status" value="1"/>
</dbReference>
<dbReference type="SUPFAM" id="SSF52540">
    <property type="entry name" value="P-loop containing nucleoside triphosphate hydrolases"/>
    <property type="match status" value="1"/>
</dbReference>
<dbReference type="InterPro" id="IPR008868">
    <property type="entry name" value="TniB"/>
</dbReference>
<evidence type="ECO:0000313" key="2">
    <source>
        <dbReference type="Proteomes" id="UP000661163"/>
    </source>
</evidence>
<gene>
    <name evidence="1" type="ORF">GR217_20835</name>
</gene>
<sequence length="365" mass="42043">MSTQAEADDEMFAHISSTADPDTLEWASILNDLKKVHIRTAADDEIDQELKLMIAHIRSRNSPDGYAITISGKSGAGKTTTLYQRLDLNPSLRPFRNKYNNPQQLCLRLKTPAGCTMKTLGRAILRAMGYHLRGRKLDEEEIWDKVIENFKLRQIRILVLDEFQHVLNAPTNKGYLHCSEAIKNLMQTESWPVWLIICGVPEIEGFVKLDPNQQMERRAPIVRVGRLEDDGVTNEMVAQRDGKQKDHELIEEALYLLAETCRLEVGFQPDSEFKRRLMHGGLWRFGMTIQIIKYAIERCLRDSMANKLLTQKHFEEGYARLSDCTPETNVFIADNWLSIDREVDEDGMLVNLASIKRTRRRRSSR</sequence>
<name>A0AAE4YRZ4_9HYPH</name>
<proteinExistence type="predicted"/>
<protein>
    <submittedName>
        <fullName evidence="1">AAA family ATPase</fullName>
    </submittedName>
</protein>
<dbReference type="EMBL" id="WUFC01000017">
    <property type="protein sequence ID" value="NEI50139.1"/>
    <property type="molecule type" value="Genomic_DNA"/>
</dbReference>
<dbReference type="Gene3D" id="3.40.50.300">
    <property type="entry name" value="P-loop containing nucleotide triphosphate hydrolases"/>
    <property type="match status" value="1"/>
</dbReference>
<reference evidence="1 2" key="1">
    <citation type="submission" date="2019-12" db="EMBL/GenBank/DDBJ databases">
        <title>Rhizobium genotypes associated with high levels of biological nitrogen fixation by grain legumes in a temperate-maritime cropping system.</title>
        <authorList>
            <person name="Maluk M."/>
            <person name="Francesc Ferrando Molina F."/>
            <person name="Lopez Del Egido L."/>
            <person name="Lafos M."/>
            <person name="Langarica-Fuentes A."/>
            <person name="Gebre Yohannes G."/>
            <person name="Young M.W."/>
            <person name="Martin P."/>
            <person name="Gantlett R."/>
            <person name="Kenicer G."/>
            <person name="Hawes C."/>
            <person name="Begg G.S."/>
            <person name="Quilliam R.S."/>
            <person name="Squire G.R."/>
            <person name="Poole P.S."/>
            <person name="Young P.W."/>
            <person name="Iannetta P.M."/>
            <person name="James E.K."/>
        </authorList>
    </citation>
    <scope>NUCLEOTIDE SEQUENCE [LARGE SCALE GENOMIC DNA]</scope>
    <source>
        <strain evidence="1 2">JHI985</strain>
    </source>
</reference>
<dbReference type="Proteomes" id="UP000661163">
    <property type="component" value="Unassembled WGS sequence"/>
</dbReference>
<dbReference type="AlphaFoldDB" id="A0AAE4YRZ4"/>
<organism evidence="1 2">
    <name type="scientific">Rhizobium ruizarguesonis</name>
    <dbReference type="NCBI Taxonomy" id="2081791"/>
    <lineage>
        <taxon>Bacteria</taxon>
        <taxon>Pseudomonadati</taxon>
        <taxon>Pseudomonadota</taxon>
        <taxon>Alphaproteobacteria</taxon>
        <taxon>Hyphomicrobiales</taxon>
        <taxon>Rhizobiaceae</taxon>
        <taxon>Rhizobium/Agrobacterium group</taxon>
        <taxon>Rhizobium</taxon>
    </lineage>
</organism>
<dbReference type="InterPro" id="IPR027417">
    <property type="entry name" value="P-loop_NTPase"/>
</dbReference>
<dbReference type="RefSeq" id="WP_130785790.1">
    <property type="nucleotide sequence ID" value="NZ_SILB01000001.1"/>
</dbReference>